<feature type="transmembrane region" description="Helical" evidence="7">
    <location>
        <begin position="256"/>
        <end position="282"/>
    </location>
</feature>
<comment type="subcellular location">
    <subcellularLocation>
        <location evidence="1">Cell inner membrane</location>
        <topology evidence="1">Multi-pass membrane protein</topology>
    </subcellularLocation>
</comment>
<protein>
    <recommendedName>
        <fullName evidence="12">MATE family efflux transporter</fullName>
    </recommendedName>
</protein>
<evidence type="ECO:0008006" key="12">
    <source>
        <dbReference type="Google" id="ProtNLM"/>
    </source>
</evidence>
<proteinExistence type="predicted"/>
<organism evidence="8 11">
    <name type="scientific">Paraburkholderia ginsengiterrae</name>
    <dbReference type="NCBI Taxonomy" id="1462993"/>
    <lineage>
        <taxon>Bacteria</taxon>
        <taxon>Pseudomonadati</taxon>
        <taxon>Pseudomonadota</taxon>
        <taxon>Betaproteobacteria</taxon>
        <taxon>Burkholderiales</taxon>
        <taxon>Burkholderiaceae</taxon>
        <taxon>Paraburkholderia</taxon>
    </lineage>
</organism>
<keyword evidence="10" id="KW-1185">Reference proteome</keyword>
<evidence type="ECO:0000256" key="6">
    <source>
        <dbReference type="ARBA" id="ARBA00023136"/>
    </source>
</evidence>
<feature type="transmembrane region" description="Helical" evidence="7">
    <location>
        <begin position="112"/>
        <end position="137"/>
    </location>
</feature>
<feature type="transmembrane region" description="Helical" evidence="7">
    <location>
        <begin position="182"/>
        <end position="202"/>
    </location>
</feature>
<evidence type="ECO:0000313" key="8">
    <source>
        <dbReference type="EMBL" id="OAJ57803.1"/>
    </source>
</evidence>
<feature type="transmembrane region" description="Helical" evidence="7">
    <location>
        <begin position="149"/>
        <end position="170"/>
    </location>
</feature>
<dbReference type="InterPro" id="IPR052031">
    <property type="entry name" value="Membrane_Transporter-Flippase"/>
</dbReference>
<dbReference type="PANTHER" id="PTHR43549:SF3">
    <property type="entry name" value="MULTIDRUG RESISTANCE PROTEIN YPNP-RELATED"/>
    <property type="match status" value="1"/>
</dbReference>
<keyword evidence="4 7" id="KW-0812">Transmembrane</keyword>
<dbReference type="OrthoDB" id="9001572at2"/>
<dbReference type="Proteomes" id="UP000078116">
    <property type="component" value="Unassembled WGS sequence"/>
</dbReference>
<feature type="transmembrane region" description="Helical" evidence="7">
    <location>
        <begin position="214"/>
        <end position="235"/>
    </location>
</feature>
<dbReference type="NCBIfam" id="TIGR00797">
    <property type="entry name" value="matE"/>
    <property type="match status" value="1"/>
</dbReference>
<reference evidence="10 11" key="1">
    <citation type="submission" date="2016-04" db="EMBL/GenBank/DDBJ databases">
        <title>Reclassification of Paraburkholderia panaciterrae (Farh et al. 2015) Dobritsa &amp; Samadpour 2016 as a later homotypic synonym of Paraburkholderia ginsengiterrae (Farh et al. 2015) Dobritsa &amp; Samadpour 2016.</title>
        <authorList>
            <person name="Dobritsa A.P."/>
            <person name="Kutumbaka K."/>
            <person name="Samadpour M."/>
        </authorList>
    </citation>
    <scope>NUCLEOTIDE SEQUENCE [LARGE SCALE GENOMIC DNA]</scope>
    <source>
        <strain evidence="8 11">DCY85</strain>
        <strain evidence="9 10">DCY85-1</strain>
    </source>
</reference>
<keyword evidence="2" id="KW-0813">Transport</keyword>
<dbReference type="PANTHER" id="PTHR43549">
    <property type="entry name" value="MULTIDRUG RESISTANCE PROTEIN YPNP-RELATED"/>
    <property type="match status" value="1"/>
</dbReference>
<keyword evidence="6 7" id="KW-0472">Membrane</keyword>
<feature type="transmembrane region" description="Helical" evidence="7">
    <location>
        <begin position="302"/>
        <end position="322"/>
    </location>
</feature>
<feature type="transmembrane region" description="Helical" evidence="7">
    <location>
        <begin position="434"/>
        <end position="454"/>
    </location>
</feature>
<feature type="transmembrane region" description="Helical" evidence="7">
    <location>
        <begin position="33"/>
        <end position="53"/>
    </location>
</feature>
<feature type="transmembrane region" description="Helical" evidence="7">
    <location>
        <begin position="375"/>
        <end position="396"/>
    </location>
</feature>
<dbReference type="Proteomes" id="UP000077961">
    <property type="component" value="Unassembled WGS sequence"/>
</dbReference>
<evidence type="ECO:0000256" key="3">
    <source>
        <dbReference type="ARBA" id="ARBA00022475"/>
    </source>
</evidence>
<keyword evidence="3" id="KW-1003">Cell membrane</keyword>
<gene>
    <name evidence="9" type="ORF">A6V36_26445</name>
    <name evidence="8" type="ORF">A6V37_29385</name>
</gene>
<evidence type="ECO:0000313" key="10">
    <source>
        <dbReference type="Proteomes" id="UP000077961"/>
    </source>
</evidence>
<comment type="caution">
    <text evidence="8">The sequence shown here is derived from an EMBL/GenBank/DDBJ whole genome shotgun (WGS) entry which is preliminary data.</text>
</comment>
<dbReference type="GO" id="GO:0015297">
    <property type="term" value="F:antiporter activity"/>
    <property type="evidence" value="ECO:0007669"/>
    <property type="project" value="InterPro"/>
</dbReference>
<evidence type="ECO:0000256" key="5">
    <source>
        <dbReference type="ARBA" id="ARBA00022989"/>
    </source>
</evidence>
<accession>A0A1A9N5K2</accession>
<feature type="transmembrane region" description="Helical" evidence="7">
    <location>
        <begin position="334"/>
        <end position="355"/>
    </location>
</feature>
<dbReference type="STRING" id="1462993.A6V36_26445"/>
<keyword evidence="5 7" id="KW-1133">Transmembrane helix</keyword>
<dbReference type="InterPro" id="IPR048279">
    <property type="entry name" value="MdtK-like"/>
</dbReference>
<feature type="transmembrane region" description="Helical" evidence="7">
    <location>
        <begin position="65"/>
        <end position="91"/>
    </location>
</feature>
<dbReference type="Pfam" id="PF01554">
    <property type="entry name" value="MatE"/>
    <property type="match status" value="2"/>
</dbReference>
<evidence type="ECO:0000313" key="9">
    <source>
        <dbReference type="EMBL" id="OAJ59905.1"/>
    </source>
</evidence>
<evidence type="ECO:0000256" key="7">
    <source>
        <dbReference type="SAM" id="Phobius"/>
    </source>
</evidence>
<feature type="transmembrane region" description="Helical" evidence="7">
    <location>
        <begin position="403"/>
        <end position="428"/>
    </location>
</feature>
<evidence type="ECO:0000256" key="2">
    <source>
        <dbReference type="ARBA" id="ARBA00022448"/>
    </source>
</evidence>
<sequence>MSAALADQAKKISPPPDNLPANKLLHGPLLSNLIRLALPTAAVLFMTTLVSVAETYFVSSLGLKAIAAASLVVPVMLLMTTVASAGIGGGVSSAIARAIGACRQDEAESLTWHAVVIGAVGGGLFSLVVLLAGPALYRSLGGSGASLDLAVLYSNILFGGAIPFWTLLLLQAALRGASNVKVPAMTILCGAVVGLILSPVLINGWLGAPRMGVAGAGVAQVLCNIAALAVVVVYMRSPSSTLRLRRYPLRRQHFSAILGVGLLSSINVVMLAMSVTALTAAAGAVSVAAIAGYGIASRLEMLLSPVMFGCGTAAITLVGTNLGAGNVARARRVAIVNVLFVAGVVGLAGLFVSLFPQLWLGLFTSDSAVMAVGAQYLHVVAPFYALIGVIFELYFAGQGAQRILWPMTASVVRCAFALAAMVLVLRGYTSLHNAFVLVAVSVVVAATISLLGFLRTRWDR</sequence>
<name>A0A1A9N5K2_9BURK</name>
<dbReference type="RefSeq" id="WP_064267440.1">
    <property type="nucleotide sequence ID" value="NZ_LXJZ01000119.1"/>
</dbReference>
<dbReference type="AlphaFoldDB" id="A0A1A9N5K2"/>
<dbReference type="PIRSF" id="PIRSF006603">
    <property type="entry name" value="DinF"/>
    <property type="match status" value="1"/>
</dbReference>
<evidence type="ECO:0000256" key="4">
    <source>
        <dbReference type="ARBA" id="ARBA00022692"/>
    </source>
</evidence>
<dbReference type="EMBL" id="LXKA01000326">
    <property type="protein sequence ID" value="OAJ57803.1"/>
    <property type="molecule type" value="Genomic_DNA"/>
</dbReference>
<dbReference type="InterPro" id="IPR002528">
    <property type="entry name" value="MATE_fam"/>
</dbReference>
<dbReference type="GO" id="GO:0042910">
    <property type="term" value="F:xenobiotic transmembrane transporter activity"/>
    <property type="evidence" value="ECO:0007669"/>
    <property type="project" value="InterPro"/>
</dbReference>
<evidence type="ECO:0000313" key="11">
    <source>
        <dbReference type="Proteomes" id="UP000078116"/>
    </source>
</evidence>
<dbReference type="EMBL" id="LXJZ01000119">
    <property type="protein sequence ID" value="OAJ59905.1"/>
    <property type="molecule type" value="Genomic_DNA"/>
</dbReference>
<evidence type="ECO:0000256" key="1">
    <source>
        <dbReference type="ARBA" id="ARBA00004429"/>
    </source>
</evidence>
<dbReference type="GO" id="GO:0005886">
    <property type="term" value="C:plasma membrane"/>
    <property type="evidence" value="ECO:0007669"/>
    <property type="project" value="UniProtKB-SubCell"/>
</dbReference>